<dbReference type="EMBL" id="LGHJ01000024">
    <property type="protein sequence ID" value="KPL72301.1"/>
    <property type="molecule type" value="Genomic_DNA"/>
</dbReference>
<dbReference type="Proteomes" id="UP000050514">
    <property type="component" value="Unassembled WGS sequence"/>
</dbReference>
<dbReference type="InterPro" id="IPR011008">
    <property type="entry name" value="Dimeric_a/b-barrel"/>
</dbReference>
<dbReference type="STRING" id="360411.AC812_15785"/>
<reference evidence="2 3" key="1">
    <citation type="submission" date="2015-07" db="EMBL/GenBank/DDBJ databases">
        <title>Draft genome of Bellilinea caldifistulae DSM 17877.</title>
        <authorList>
            <person name="Hemp J."/>
            <person name="Ward L.M."/>
            <person name="Pace L.A."/>
            <person name="Fischer W.W."/>
        </authorList>
    </citation>
    <scope>NUCLEOTIDE SEQUENCE [LARGE SCALE GENOMIC DNA]</scope>
    <source>
        <strain evidence="2 3">GOMI-1</strain>
    </source>
</reference>
<dbReference type="InterPro" id="IPR007138">
    <property type="entry name" value="ABM_dom"/>
</dbReference>
<comment type="caution">
    <text evidence="2">The sequence shown here is derived from an EMBL/GenBank/DDBJ whole genome shotgun (WGS) entry which is preliminary data.</text>
</comment>
<gene>
    <name evidence="2" type="ORF">AC812_15785</name>
</gene>
<protein>
    <recommendedName>
        <fullName evidence="1">ABM domain-containing protein</fullName>
    </recommendedName>
</protein>
<sequence length="98" mass="11308">MYVTILSGHVSHENWTTLQKAYQEKVTRHPPRGLVESTLVQSEDDPTLWHIISFWQSKEAFQQAEDEDEASLCVRLFCDAGGVPTRRRYAVAARYVRV</sequence>
<keyword evidence="3" id="KW-1185">Reference proteome</keyword>
<accession>A0A0P6WQG6</accession>
<evidence type="ECO:0000259" key="1">
    <source>
        <dbReference type="Pfam" id="PF03992"/>
    </source>
</evidence>
<evidence type="ECO:0000313" key="2">
    <source>
        <dbReference type="EMBL" id="KPL72301.1"/>
    </source>
</evidence>
<name>A0A0P6WQG6_9CHLR</name>
<dbReference type="Pfam" id="PF03992">
    <property type="entry name" value="ABM"/>
    <property type="match status" value="1"/>
</dbReference>
<dbReference type="RefSeq" id="WP_061913382.1">
    <property type="nucleotide sequence ID" value="NZ_DF967971.1"/>
</dbReference>
<evidence type="ECO:0000313" key="3">
    <source>
        <dbReference type="Proteomes" id="UP000050514"/>
    </source>
</evidence>
<dbReference type="AlphaFoldDB" id="A0A0P6WQG6"/>
<dbReference type="Gene3D" id="3.30.70.100">
    <property type="match status" value="1"/>
</dbReference>
<dbReference type="OrthoDB" id="165360at2"/>
<proteinExistence type="predicted"/>
<dbReference type="SUPFAM" id="SSF54909">
    <property type="entry name" value="Dimeric alpha+beta barrel"/>
    <property type="match status" value="1"/>
</dbReference>
<organism evidence="2 3">
    <name type="scientific">Bellilinea caldifistulae</name>
    <dbReference type="NCBI Taxonomy" id="360411"/>
    <lineage>
        <taxon>Bacteria</taxon>
        <taxon>Bacillati</taxon>
        <taxon>Chloroflexota</taxon>
        <taxon>Anaerolineae</taxon>
        <taxon>Anaerolineales</taxon>
        <taxon>Anaerolineaceae</taxon>
        <taxon>Bellilinea</taxon>
    </lineage>
</organism>
<feature type="domain" description="ABM" evidence="1">
    <location>
        <begin position="19"/>
        <end position="70"/>
    </location>
</feature>